<proteinExistence type="predicted"/>
<evidence type="ECO:0000313" key="2">
    <source>
        <dbReference type="Proteomes" id="UP000279833"/>
    </source>
</evidence>
<dbReference type="EMBL" id="UZAK01045893">
    <property type="protein sequence ID" value="VDP74490.1"/>
    <property type="molecule type" value="Genomic_DNA"/>
</dbReference>
<name>A0A183L1E5_9TREM</name>
<evidence type="ECO:0000313" key="3">
    <source>
        <dbReference type="WBParaSite" id="SCUD_0002114701-mRNA-1"/>
    </source>
</evidence>
<dbReference type="AlphaFoldDB" id="A0A183L1E5"/>
<sequence>MCFTLELSDGTGYRAEFESKAEELLNWLDNSAEILELITMDKRRALEASGQTQVLGRYIISPHSEKNDGDDDAIRVINCVTKELEDWRHIKQRVLLLGEKYRDELSQGNNNDDCNAGENIEELDQLFDEIEERWTYLDKLLIQANRQMRISNQSIEFQQEAAKIHALLTRSKEDELLKLKNEDDIKEIPESKLFTNEVKSQSGNESEINIASM</sequence>
<protein>
    <submittedName>
        <fullName evidence="3">PH domain-containing protein</fullName>
    </submittedName>
</protein>
<organism evidence="3">
    <name type="scientific">Schistosoma curassoni</name>
    <dbReference type="NCBI Taxonomy" id="6186"/>
    <lineage>
        <taxon>Eukaryota</taxon>
        <taxon>Metazoa</taxon>
        <taxon>Spiralia</taxon>
        <taxon>Lophotrochozoa</taxon>
        <taxon>Platyhelminthes</taxon>
        <taxon>Trematoda</taxon>
        <taxon>Digenea</taxon>
        <taxon>Strigeidida</taxon>
        <taxon>Schistosomatoidea</taxon>
        <taxon>Schistosomatidae</taxon>
        <taxon>Schistosoma</taxon>
    </lineage>
</organism>
<accession>A0A183L1E5</accession>
<dbReference type="STRING" id="6186.A0A183L1E5"/>
<dbReference type="WBParaSite" id="SCUD_0002114701-mRNA-1">
    <property type="protein sequence ID" value="SCUD_0002114701-mRNA-1"/>
    <property type="gene ID" value="SCUD_0002114701"/>
</dbReference>
<keyword evidence="2" id="KW-1185">Reference proteome</keyword>
<evidence type="ECO:0000313" key="1">
    <source>
        <dbReference type="EMBL" id="VDP74490.1"/>
    </source>
</evidence>
<dbReference type="Proteomes" id="UP000279833">
    <property type="component" value="Unassembled WGS sequence"/>
</dbReference>
<reference evidence="3" key="1">
    <citation type="submission" date="2016-06" db="UniProtKB">
        <authorList>
            <consortium name="WormBaseParasite"/>
        </authorList>
    </citation>
    <scope>IDENTIFICATION</scope>
</reference>
<reference evidence="1 2" key="2">
    <citation type="submission" date="2018-11" db="EMBL/GenBank/DDBJ databases">
        <authorList>
            <consortium name="Pathogen Informatics"/>
        </authorList>
    </citation>
    <scope>NUCLEOTIDE SEQUENCE [LARGE SCALE GENOMIC DNA]</scope>
    <source>
        <strain evidence="1">Dakar</strain>
        <strain evidence="2">Dakar, Senegal</strain>
    </source>
</reference>
<gene>
    <name evidence="1" type="ORF">SCUD_LOCUS21144</name>
</gene>